<feature type="domain" description="N-acetyltransferase" evidence="1">
    <location>
        <begin position="12"/>
        <end position="165"/>
    </location>
</feature>
<gene>
    <name evidence="2" type="ORF">HZI73_12345</name>
</gene>
<dbReference type="KEGG" id="vpy:HZI73_12345"/>
<proteinExistence type="predicted"/>
<dbReference type="RefSeq" id="WP_212698530.1">
    <property type="nucleotide sequence ID" value="NZ_CP058649.1"/>
</dbReference>
<dbReference type="InterPro" id="IPR000182">
    <property type="entry name" value="GNAT_dom"/>
</dbReference>
<reference evidence="2" key="1">
    <citation type="submission" date="2020-07" db="EMBL/GenBank/DDBJ databases">
        <title>Vallitalea pronyensis genome.</title>
        <authorList>
            <person name="Postec A."/>
        </authorList>
    </citation>
    <scope>NUCLEOTIDE SEQUENCE</scope>
    <source>
        <strain evidence="2">FatNI3</strain>
    </source>
</reference>
<keyword evidence="3" id="KW-1185">Reference proteome</keyword>
<dbReference type="GO" id="GO:0016747">
    <property type="term" value="F:acyltransferase activity, transferring groups other than amino-acyl groups"/>
    <property type="evidence" value="ECO:0007669"/>
    <property type="project" value="InterPro"/>
</dbReference>
<dbReference type="Gene3D" id="3.40.630.30">
    <property type="match status" value="1"/>
</dbReference>
<name>A0A8J8MJY2_9FIRM</name>
<dbReference type="Proteomes" id="UP000683246">
    <property type="component" value="Chromosome"/>
</dbReference>
<dbReference type="InterPro" id="IPR016181">
    <property type="entry name" value="Acyl_CoA_acyltransferase"/>
</dbReference>
<evidence type="ECO:0000313" key="3">
    <source>
        <dbReference type="Proteomes" id="UP000683246"/>
    </source>
</evidence>
<organism evidence="2 3">
    <name type="scientific">Vallitalea pronyensis</name>
    <dbReference type="NCBI Taxonomy" id="1348613"/>
    <lineage>
        <taxon>Bacteria</taxon>
        <taxon>Bacillati</taxon>
        <taxon>Bacillota</taxon>
        <taxon>Clostridia</taxon>
        <taxon>Lachnospirales</taxon>
        <taxon>Vallitaleaceae</taxon>
        <taxon>Vallitalea</taxon>
    </lineage>
</organism>
<dbReference type="PANTHER" id="PTHR43415">
    <property type="entry name" value="SPERMIDINE N(1)-ACETYLTRANSFERASE"/>
    <property type="match status" value="1"/>
</dbReference>
<evidence type="ECO:0000313" key="2">
    <source>
        <dbReference type="EMBL" id="QUI23030.1"/>
    </source>
</evidence>
<dbReference type="AlphaFoldDB" id="A0A8J8MJY2"/>
<accession>A0A8J8MJY2</accession>
<protein>
    <submittedName>
        <fullName evidence="2">GNAT family N-acetyltransferase</fullName>
    </submittedName>
</protein>
<dbReference type="PANTHER" id="PTHR43415:SF3">
    <property type="entry name" value="GNAT-FAMILY ACETYLTRANSFERASE"/>
    <property type="match status" value="1"/>
</dbReference>
<dbReference type="SUPFAM" id="SSF55729">
    <property type="entry name" value="Acyl-CoA N-acyltransferases (Nat)"/>
    <property type="match status" value="1"/>
</dbReference>
<dbReference type="EMBL" id="CP058649">
    <property type="protein sequence ID" value="QUI23030.1"/>
    <property type="molecule type" value="Genomic_DNA"/>
</dbReference>
<sequence length="176" mass="20802">MAYHITYENDDLVIREIEAKDKAIIETWYHDKYQRDYPYTSMDGETDWFHAYEQNPSELILIADEKKKFHQPIGVVKLIVMNKKHVKMCGYIIGEKLAKGNGYSHAILSLAHDYVFTELYPKYICLEVETDNRPAVGTYIKAGYKINELFVKDGKDMYFMRILNPRYYEAVDENYN</sequence>
<dbReference type="PROSITE" id="PS51186">
    <property type="entry name" value="GNAT"/>
    <property type="match status" value="1"/>
</dbReference>
<dbReference type="Pfam" id="PF13302">
    <property type="entry name" value="Acetyltransf_3"/>
    <property type="match status" value="1"/>
</dbReference>
<evidence type="ECO:0000259" key="1">
    <source>
        <dbReference type="PROSITE" id="PS51186"/>
    </source>
</evidence>